<evidence type="ECO:0000313" key="7">
    <source>
        <dbReference type="EMBL" id="CDR43676.1"/>
    </source>
</evidence>
<proteinExistence type="predicted"/>
<feature type="compositionally biased region" description="Basic residues" evidence="5">
    <location>
        <begin position="802"/>
        <end position="811"/>
    </location>
</feature>
<feature type="compositionally biased region" description="Basic and acidic residues" evidence="5">
    <location>
        <begin position="562"/>
        <end position="582"/>
    </location>
</feature>
<dbReference type="InterPro" id="IPR001841">
    <property type="entry name" value="Znf_RING"/>
</dbReference>
<evidence type="ECO:0000259" key="6">
    <source>
        <dbReference type="PROSITE" id="PS50089"/>
    </source>
</evidence>
<dbReference type="SMART" id="SM00184">
    <property type="entry name" value="RING"/>
    <property type="match status" value="1"/>
</dbReference>
<dbReference type="PROSITE" id="PS00518">
    <property type="entry name" value="ZF_RING_1"/>
    <property type="match status" value="1"/>
</dbReference>
<dbReference type="SUPFAM" id="SSF57850">
    <property type="entry name" value="RING/U-box"/>
    <property type="match status" value="1"/>
</dbReference>
<dbReference type="PROSITE" id="PS50089">
    <property type="entry name" value="ZF_RING_2"/>
    <property type="match status" value="1"/>
</dbReference>
<evidence type="ECO:0000256" key="1">
    <source>
        <dbReference type="ARBA" id="ARBA00022723"/>
    </source>
</evidence>
<protein>
    <submittedName>
        <fullName evidence="7">RHTO0S08e04324g1_1</fullName>
    </submittedName>
</protein>
<name>A0A061B2I7_RHOTO</name>
<feature type="compositionally biased region" description="Low complexity" evidence="5">
    <location>
        <begin position="59"/>
        <end position="81"/>
    </location>
</feature>
<feature type="compositionally biased region" description="Basic and acidic residues" evidence="5">
    <location>
        <begin position="105"/>
        <end position="117"/>
    </location>
</feature>
<feature type="compositionally biased region" description="Basic and acidic residues" evidence="5">
    <location>
        <begin position="196"/>
        <end position="205"/>
    </location>
</feature>
<dbReference type="Pfam" id="PF15227">
    <property type="entry name" value="zf-C3HC4_4"/>
    <property type="match status" value="1"/>
</dbReference>
<feature type="region of interest" description="Disordered" evidence="5">
    <location>
        <begin position="562"/>
        <end position="836"/>
    </location>
</feature>
<feature type="compositionally biased region" description="Basic and acidic residues" evidence="5">
    <location>
        <begin position="812"/>
        <end position="821"/>
    </location>
</feature>
<feature type="compositionally biased region" description="Low complexity" evidence="5">
    <location>
        <begin position="475"/>
        <end position="495"/>
    </location>
</feature>
<dbReference type="OrthoDB" id="6105938at2759"/>
<evidence type="ECO:0000256" key="4">
    <source>
        <dbReference type="PROSITE-ProRule" id="PRU00175"/>
    </source>
</evidence>
<feature type="compositionally biased region" description="Low complexity" evidence="5">
    <location>
        <begin position="696"/>
        <end position="717"/>
    </location>
</feature>
<dbReference type="Gene3D" id="3.30.40.10">
    <property type="entry name" value="Zinc/RING finger domain, C3HC4 (zinc finger)"/>
    <property type="match status" value="1"/>
</dbReference>
<keyword evidence="1" id="KW-0479">Metal-binding</keyword>
<feature type="domain" description="RING-type" evidence="6">
    <location>
        <begin position="253"/>
        <end position="277"/>
    </location>
</feature>
<feature type="compositionally biased region" description="Acidic residues" evidence="5">
    <location>
        <begin position="301"/>
        <end position="313"/>
    </location>
</feature>
<feature type="region of interest" description="Disordered" evidence="5">
    <location>
        <begin position="332"/>
        <end position="361"/>
    </location>
</feature>
<feature type="compositionally biased region" description="Acidic residues" evidence="5">
    <location>
        <begin position="336"/>
        <end position="355"/>
    </location>
</feature>
<dbReference type="GO" id="GO:0008270">
    <property type="term" value="F:zinc ion binding"/>
    <property type="evidence" value="ECO:0007669"/>
    <property type="project" value="UniProtKB-KW"/>
</dbReference>
<feature type="compositionally biased region" description="Basic and acidic residues" evidence="5">
    <location>
        <begin position="40"/>
        <end position="56"/>
    </location>
</feature>
<feature type="compositionally biased region" description="Basic and acidic residues" evidence="5">
    <location>
        <begin position="735"/>
        <end position="754"/>
    </location>
</feature>
<dbReference type="AlphaFoldDB" id="A0A061B2I7"/>
<feature type="compositionally biased region" description="Low complexity" evidence="5">
    <location>
        <begin position="130"/>
        <end position="141"/>
    </location>
</feature>
<keyword evidence="2 4" id="KW-0863">Zinc-finger</keyword>
<organism evidence="7">
    <name type="scientific">Rhodotorula toruloides</name>
    <name type="common">Yeast</name>
    <name type="synonym">Rhodosporidium toruloides</name>
    <dbReference type="NCBI Taxonomy" id="5286"/>
    <lineage>
        <taxon>Eukaryota</taxon>
        <taxon>Fungi</taxon>
        <taxon>Dikarya</taxon>
        <taxon>Basidiomycota</taxon>
        <taxon>Pucciniomycotina</taxon>
        <taxon>Microbotryomycetes</taxon>
        <taxon>Sporidiobolales</taxon>
        <taxon>Sporidiobolaceae</taxon>
        <taxon>Rhodotorula</taxon>
    </lineage>
</organism>
<dbReference type="InterPro" id="IPR017907">
    <property type="entry name" value="Znf_RING_CS"/>
</dbReference>
<feature type="compositionally biased region" description="Low complexity" evidence="5">
    <location>
        <begin position="755"/>
        <end position="768"/>
    </location>
</feature>
<gene>
    <name evidence="7" type="ORF">RHTO0S_08e04324g</name>
</gene>
<feature type="region of interest" description="Disordered" evidence="5">
    <location>
        <begin position="405"/>
        <end position="498"/>
    </location>
</feature>
<dbReference type="InterPro" id="IPR013083">
    <property type="entry name" value="Znf_RING/FYVE/PHD"/>
</dbReference>
<feature type="compositionally biased region" description="Low complexity" evidence="5">
    <location>
        <begin position="633"/>
        <end position="684"/>
    </location>
</feature>
<evidence type="ECO:0000256" key="3">
    <source>
        <dbReference type="ARBA" id="ARBA00022833"/>
    </source>
</evidence>
<keyword evidence="3" id="KW-0862">Zinc</keyword>
<feature type="region of interest" description="Disordered" evidence="5">
    <location>
        <begin position="285"/>
        <end position="320"/>
    </location>
</feature>
<feature type="region of interest" description="Disordered" evidence="5">
    <location>
        <begin position="1"/>
        <end position="216"/>
    </location>
</feature>
<evidence type="ECO:0000256" key="5">
    <source>
        <dbReference type="SAM" id="MobiDB-lite"/>
    </source>
</evidence>
<sequence>MARETRSTAQRRRTTTRSSPSPRTSPYPLPSSSSPRKSSRSVDRNLKESLKDRKTTGETANAARKTRKTAVAAVTSASVSTGSNETSTRATRPVRSLPRRAHKASHVDKDAVDEPARRPTQRKANVEKLASPPADATSRTSASRKRSAAALPDDTPSTTSTPKSTKKARRTREIDFDDDEPAVLPAGPSPTPKLSDGSKRSADARRKAKGKGKVVDDDKEAVLPDLKRQLAEKEKLADKQSQALAAIRSTVSCGICNELLENPHSLTCGHIFCRSCLEISWTTEPDLTDDAPGSERSDSATDSDDDASGDESDPSAAVYPRRRPGFIAFRPLGAWLDDDEDDEDEEDDEEEDEYDTAPYSSGAFYGLTIGKKRIVEVDNLQDEDAERAFQRASAAMLDDFVAYTANRHQQRRAPSPTPSASSSGPRIEEIDDDEAAEIEQSKAGPSRARNGRREPVSARAGSALALTRRAQGGTSQRSPSPTPASSRSGSPTPSAVDDARKEICCPTCGESCADTRPTRVVHFNDILDTIRKAGEDETWGGLFPVEEKKEDWPVQDAELVEKVEPKEAVIEGVAKGDGHDTEDLPTDESGSKDVFGEVEMPTKSGEGDASSGDKVVEPATAVATVKDDDTPSTTLVAAPLKAPLTAKPTPTGLRTPSFFGISAFRSSSSPSASLSGDSSFATSAAAFGLPARSRSRSASSSSASSSSSSQDSTSASSVLEDPKQDPSTPAPARHIRGESERKNKDSGLRLETEVSTRSASPSSRIARPQQGRKSGLGSDSTRLAPGSSKTDDANVEASTTKMTRRTSRKRGRSADEGKEAAATEAVAAKGKKARRA</sequence>
<feature type="compositionally biased region" description="Low complexity" evidence="5">
    <location>
        <begin position="148"/>
        <end position="163"/>
    </location>
</feature>
<reference evidence="7" key="1">
    <citation type="journal article" date="2014" name="Genome Announc.">
        <title>Draft genome sequence of Rhodosporidium toruloides CECT1137, an oleaginous yeast of biotechnological interest.</title>
        <authorList>
            <person name="Morin N."/>
            <person name="Calcas X."/>
            <person name="Devillers H."/>
            <person name="Durrens P."/>
            <person name="Sherman D.J."/>
            <person name="Nicaud J.-M."/>
            <person name="Neuveglise C."/>
        </authorList>
    </citation>
    <scope>NUCLEOTIDE SEQUENCE</scope>
    <source>
        <strain evidence="7">CECT1137</strain>
    </source>
</reference>
<accession>A0A061B2I7</accession>
<evidence type="ECO:0000256" key="2">
    <source>
        <dbReference type="ARBA" id="ARBA00022771"/>
    </source>
</evidence>
<dbReference type="EMBL" id="LK052943">
    <property type="protein sequence ID" value="CDR43676.1"/>
    <property type="molecule type" value="Genomic_DNA"/>
</dbReference>